<organism evidence="3">
    <name type="scientific">Anopheles darlingi</name>
    <name type="common">Mosquito</name>
    <dbReference type="NCBI Taxonomy" id="43151"/>
    <lineage>
        <taxon>Eukaryota</taxon>
        <taxon>Metazoa</taxon>
        <taxon>Ecdysozoa</taxon>
        <taxon>Arthropoda</taxon>
        <taxon>Hexapoda</taxon>
        <taxon>Insecta</taxon>
        <taxon>Pterygota</taxon>
        <taxon>Neoptera</taxon>
        <taxon>Endopterygota</taxon>
        <taxon>Diptera</taxon>
        <taxon>Nematocera</taxon>
        <taxon>Culicoidea</taxon>
        <taxon>Culicidae</taxon>
        <taxon>Anophelinae</taxon>
        <taxon>Anopheles</taxon>
    </lineage>
</organism>
<keyword evidence="2" id="KW-0732">Signal</keyword>
<evidence type="ECO:0000256" key="2">
    <source>
        <dbReference type="SAM" id="SignalP"/>
    </source>
</evidence>
<proteinExistence type="predicted"/>
<feature type="chain" id="PRO_5014934727" description="Secreted protein" evidence="2">
    <location>
        <begin position="27"/>
        <end position="69"/>
    </location>
</feature>
<dbReference type="AlphaFoldDB" id="A0A2M4D963"/>
<name>A0A2M4D963_ANODA</name>
<keyword evidence="1" id="KW-0812">Transmembrane</keyword>
<evidence type="ECO:0000256" key="1">
    <source>
        <dbReference type="SAM" id="Phobius"/>
    </source>
</evidence>
<keyword evidence="1" id="KW-1133">Transmembrane helix</keyword>
<evidence type="ECO:0008006" key="4">
    <source>
        <dbReference type="Google" id="ProtNLM"/>
    </source>
</evidence>
<sequence>MRPYFLIQPFLLRFLRALCLLNRAICFFFGQCAFPFGSTIDSLAPLECGPYTLTICITTIPLSIYIGFK</sequence>
<protein>
    <recommendedName>
        <fullName evidence="4">Secreted protein</fullName>
    </recommendedName>
</protein>
<dbReference type="EMBL" id="GGFL01009944">
    <property type="protein sequence ID" value="MBW74122.1"/>
    <property type="molecule type" value="Transcribed_RNA"/>
</dbReference>
<feature type="transmembrane region" description="Helical" evidence="1">
    <location>
        <begin position="50"/>
        <end position="68"/>
    </location>
</feature>
<accession>A0A2M4D963</accession>
<evidence type="ECO:0000313" key="3">
    <source>
        <dbReference type="EMBL" id="MBW74122.1"/>
    </source>
</evidence>
<feature type="signal peptide" evidence="2">
    <location>
        <begin position="1"/>
        <end position="26"/>
    </location>
</feature>
<keyword evidence="1" id="KW-0472">Membrane</keyword>
<reference evidence="3" key="1">
    <citation type="submission" date="2018-01" db="EMBL/GenBank/DDBJ databases">
        <title>An insight into the sialome of Amazonian anophelines.</title>
        <authorList>
            <person name="Ribeiro J.M."/>
            <person name="Scarpassa V."/>
            <person name="Calvo E."/>
        </authorList>
    </citation>
    <scope>NUCLEOTIDE SEQUENCE</scope>
</reference>